<dbReference type="Pfam" id="PF14223">
    <property type="entry name" value="Retrotran_gag_2"/>
    <property type="match status" value="1"/>
</dbReference>
<sequence length="259" mass="28825">MEDKDPIGYTQVIGTVVLVVFYSKGVLHLLDNPSLHVGANEKSLLDVVTCPSDVLLDLGSFINVFDLPDGGTIDGNTVVNELLYKLRWKNAYENDKVQVKAEQGFEAMTGVEPSYFIKKLVHHSVPINGTAIWCKKRCEASSPVERSSVTSVYKLSSRFNTIIISLKALDESFSSRNHVRKFLRALPTKWRPKVTAIEESKDLSTLSLDELIGSLKVYEVVLEKDLKVSKNKKEKFISLALKARKVSSEDDASSSDSND</sequence>
<name>A0A6L2JPF0_TANCI</name>
<protein>
    <submittedName>
        <fullName evidence="1">UBN2 domain-containing protein</fullName>
    </submittedName>
</protein>
<reference evidence="1" key="1">
    <citation type="journal article" date="2019" name="Sci. Rep.">
        <title>Draft genome of Tanacetum cinerariifolium, the natural source of mosquito coil.</title>
        <authorList>
            <person name="Yamashiro T."/>
            <person name="Shiraishi A."/>
            <person name="Satake H."/>
            <person name="Nakayama K."/>
        </authorList>
    </citation>
    <scope>NUCLEOTIDE SEQUENCE</scope>
</reference>
<dbReference type="AlphaFoldDB" id="A0A6L2JPF0"/>
<accession>A0A6L2JPF0</accession>
<evidence type="ECO:0000313" key="1">
    <source>
        <dbReference type="EMBL" id="GEU38502.1"/>
    </source>
</evidence>
<dbReference type="EMBL" id="BKCJ010001058">
    <property type="protein sequence ID" value="GEU38502.1"/>
    <property type="molecule type" value="Genomic_DNA"/>
</dbReference>
<comment type="caution">
    <text evidence="1">The sequence shown here is derived from an EMBL/GenBank/DDBJ whole genome shotgun (WGS) entry which is preliminary data.</text>
</comment>
<organism evidence="1">
    <name type="scientific">Tanacetum cinerariifolium</name>
    <name type="common">Dalmatian daisy</name>
    <name type="synonym">Chrysanthemum cinerariifolium</name>
    <dbReference type="NCBI Taxonomy" id="118510"/>
    <lineage>
        <taxon>Eukaryota</taxon>
        <taxon>Viridiplantae</taxon>
        <taxon>Streptophyta</taxon>
        <taxon>Embryophyta</taxon>
        <taxon>Tracheophyta</taxon>
        <taxon>Spermatophyta</taxon>
        <taxon>Magnoliopsida</taxon>
        <taxon>eudicotyledons</taxon>
        <taxon>Gunneridae</taxon>
        <taxon>Pentapetalae</taxon>
        <taxon>asterids</taxon>
        <taxon>campanulids</taxon>
        <taxon>Asterales</taxon>
        <taxon>Asteraceae</taxon>
        <taxon>Asteroideae</taxon>
        <taxon>Anthemideae</taxon>
        <taxon>Anthemidinae</taxon>
        <taxon>Tanacetum</taxon>
    </lineage>
</organism>
<proteinExistence type="predicted"/>
<gene>
    <name evidence="1" type="ORF">Tci_010480</name>
</gene>